<keyword evidence="1" id="KW-0472">Membrane</keyword>
<organism evidence="2">
    <name type="scientific">Rhizophora mucronata</name>
    <name type="common">Asiatic mangrove</name>
    <dbReference type="NCBI Taxonomy" id="61149"/>
    <lineage>
        <taxon>Eukaryota</taxon>
        <taxon>Viridiplantae</taxon>
        <taxon>Streptophyta</taxon>
        <taxon>Embryophyta</taxon>
        <taxon>Tracheophyta</taxon>
        <taxon>Spermatophyta</taxon>
        <taxon>Magnoliopsida</taxon>
        <taxon>eudicotyledons</taxon>
        <taxon>Gunneridae</taxon>
        <taxon>Pentapetalae</taxon>
        <taxon>rosids</taxon>
        <taxon>fabids</taxon>
        <taxon>Malpighiales</taxon>
        <taxon>Rhizophoraceae</taxon>
        <taxon>Rhizophora</taxon>
    </lineage>
</organism>
<evidence type="ECO:0000313" key="2">
    <source>
        <dbReference type="EMBL" id="MBW93171.1"/>
    </source>
</evidence>
<dbReference type="AlphaFoldDB" id="A0A2P2JI73"/>
<sequence length="72" mass="8639">MLTFKRDFYNIKNTYNDQRRTCFPLLFVHVSKQADLFSFTYLIPLTNCLTLQIIVKGTYTRTNYMSSIDHYN</sequence>
<name>A0A2P2JI73_RHIMU</name>
<keyword evidence="1" id="KW-1133">Transmembrane helix</keyword>
<keyword evidence="1" id="KW-0812">Transmembrane</keyword>
<reference evidence="2" key="1">
    <citation type="submission" date="2018-02" db="EMBL/GenBank/DDBJ databases">
        <title>Rhizophora mucronata_Transcriptome.</title>
        <authorList>
            <person name="Meera S.P."/>
            <person name="Sreeshan A."/>
            <person name="Augustine A."/>
        </authorList>
    </citation>
    <scope>NUCLEOTIDE SEQUENCE</scope>
    <source>
        <tissue evidence="2">Leaf</tissue>
    </source>
</reference>
<feature type="transmembrane region" description="Helical" evidence="1">
    <location>
        <begin position="36"/>
        <end position="55"/>
    </location>
</feature>
<evidence type="ECO:0000256" key="1">
    <source>
        <dbReference type="SAM" id="Phobius"/>
    </source>
</evidence>
<accession>A0A2P2JI73</accession>
<protein>
    <submittedName>
        <fullName evidence="2">Uncharacterized protein</fullName>
    </submittedName>
</protein>
<proteinExistence type="predicted"/>
<dbReference type="EMBL" id="GGEC01012688">
    <property type="protein sequence ID" value="MBW93171.1"/>
    <property type="molecule type" value="Transcribed_RNA"/>
</dbReference>